<gene>
    <name evidence="1" type="ORF">ACOC_LOCUS12069</name>
</gene>
<dbReference type="Proteomes" id="UP000267027">
    <property type="component" value="Unassembled WGS sequence"/>
</dbReference>
<proteinExistence type="predicted"/>
<evidence type="ECO:0000313" key="2">
    <source>
        <dbReference type="Proteomes" id="UP000267027"/>
    </source>
</evidence>
<dbReference type="WBParaSite" id="ACOC_0001206801-mRNA-1">
    <property type="protein sequence ID" value="ACOC_0001206801-mRNA-1"/>
    <property type="gene ID" value="ACOC_0001206801"/>
</dbReference>
<sequence>MATRSKCRRSDLVVNIVQFSSVTNNFSRSDLVVNIVQFSSVTNNFSRSSSARKNTERRALGVVPINEIEDLEKEILFVVCFYPGYCGKFISFISNVGRSYFQSDLLHGSQSNLSSLQVERISATKKTKN</sequence>
<dbReference type="AlphaFoldDB" id="A0A0R3PZQ2"/>
<reference evidence="1 2" key="2">
    <citation type="submission" date="2018-11" db="EMBL/GenBank/DDBJ databases">
        <authorList>
            <consortium name="Pathogen Informatics"/>
        </authorList>
    </citation>
    <scope>NUCLEOTIDE SEQUENCE [LARGE SCALE GENOMIC DNA]</scope>
    <source>
        <strain evidence="1 2">Costa Rica</strain>
    </source>
</reference>
<accession>A0A0R3PZQ2</accession>
<dbReference type="EMBL" id="UYYA01004885">
    <property type="protein sequence ID" value="VDM63654.1"/>
    <property type="molecule type" value="Genomic_DNA"/>
</dbReference>
<evidence type="ECO:0000313" key="1">
    <source>
        <dbReference type="EMBL" id="VDM63654.1"/>
    </source>
</evidence>
<organism evidence="3">
    <name type="scientific">Angiostrongylus costaricensis</name>
    <name type="common">Nematode worm</name>
    <dbReference type="NCBI Taxonomy" id="334426"/>
    <lineage>
        <taxon>Eukaryota</taxon>
        <taxon>Metazoa</taxon>
        <taxon>Ecdysozoa</taxon>
        <taxon>Nematoda</taxon>
        <taxon>Chromadorea</taxon>
        <taxon>Rhabditida</taxon>
        <taxon>Rhabditina</taxon>
        <taxon>Rhabditomorpha</taxon>
        <taxon>Strongyloidea</taxon>
        <taxon>Metastrongylidae</taxon>
        <taxon>Angiostrongylus</taxon>
    </lineage>
</organism>
<evidence type="ECO:0000313" key="3">
    <source>
        <dbReference type="WBParaSite" id="ACOC_0001206801-mRNA-1"/>
    </source>
</evidence>
<keyword evidence="2" id="KW-1185">Reference proteome</keyword>
<reference evidence="3" key="1">
    <citation type="submission" date="2017-02" db="UniProtKB">
        <authorList>
            <consortium name="WormBaseParasite"/>
        </authorList>
    </citation>
    <scope>IDENTIFICATION</scope>
</reference>
<name>A0A0R3PZQ2_ANGCS</name>
<protein>
    <submittedName>
        <fullName evidence="3">Ovule protein</fullName>
    </submittedName>
</protein>